<dbReference type="STRING" id="1314674.A0A0D7B2V5"/>
<gene>
    <name evidence="20" type="ORF">CYLTODRAFT_380774</name>
</gene>
<dbReference type="InterPro" id="IPR016194">
    <property type="entry name" value="SPOC-like_C_dom_sf"/>
</dbReference>
<feature type="compositionally biased region" description="Basic and acidic residues" evidence="18">
    <location>
        <begin position="813"/>
        <end position="828"/>
    </location>
</feature>
<dbReference type="PANTHER" id="PTHR12604">
    <property type="entry name" value="KU AUTOANTIGEN DNA HELICASE"/>
    <property type="match status" value="1"/>
</dbReference>
<dbReference type="GO" id="GO:0003684">
    <property type="term" value="F:damaged DNA binding"/>
    <property type="evidence" value="ECO:0007669"/>
    <property type="project" value="InterPro"/>
</dbReference>
<dbReference type="AlphaFoldDB" id="A0A0D7B2V5"/>
<evidence type="ECO:0000256" key="1">
    <source>
        <dbReference type="ARBA" id="ARBA00004123"/>
    </source>
</evidence>
<evidence type="ECO:0000256" key="2">
    <source>
        <dbReference type="ARBA" id="ARBA00004574"/>
    </source>
</evidence>
<keyword evidence="16" id="KW-0539">Nucleus</keyword>
<dbReference type="Pfam" id="PF02735">
    <property type="entry name" value="Ku"/>
    <property type="match status" value="1"/>
</dbReference>
<protein>
    <recommendedName>
        <fullName evidence="5">ATP-dependent DNA helicase II subunit 2</fullName>
        <ecNumber evidence="4">3.6.4.12</ecNumber>
    </recommendedName>
    <alternativeName>
        <fullName evidence="17">ATP-dependent DNA helicase II subunit Ku80</fullName>
    </alternativeName>
</protein>
<evidence type="ECO:0000256" key="11">
    <source>
        <dbReference type="ARBA" id="ARBA00022840"/>
    </source>
</evidence>
<comment type="similarity">
    <text evidence="3">Belongs to the ku80 family.</text>
</comment>
<dbReference type="InterPro" id="IPR014893">
    <property type="entry name" value="Ku_PK_bind"/>
</dbReference>
<evidence type="ECO:0000313" key="21">
    <source>
        <dbReference type="Proteomes" id="UP000054007"/>
    </source>
</evidence>
<sequence length="834" mass="93462">MPPERAGYTVTMFLIDVSASMGDTRIVELSPGPNGEESSVEMTNLQWALQFVKIKIQEMIYNGRKTDQCGVVIFGSDDTDNCINEEAKGGYENVVEYLPIEHPTPATLARIDELEPSKSTGDPIDGIIVASTVQAEHLSSKSTWTRKLVVVTDGRGPMELEDWEATADKLNDWNVGFTLVGVDFDSDEPDYIYEEENKPDMKKINEAFFHEFVERLDNGFIGTCGFALQEVSRPDVKETKSVLSRGALHIGDSTTRPEEAIIMLIRTSKCTAQTRPASWGKYTLKQRTDEDDEDTSIYIPTRLSSKYVVDIHGLKDKDGDGDVKMGESTQTQATQKDPMDGMEEVEKETLVRGYKYGTTYIPAPDGEFDKLKTTAGMAICGFFHRKHFRRELSMGEIQYVWGEPENPNQQVAMSSLVRGMMQKKVYAIARWVSKDERAPKMGVLSPVSFEEVDCLIWAPMPFADDVRKYTFPSLDNLHNKKGEPVTEHPFIPTSEQQDAMDNFVDAMDLMAAGEKDEEGNREPWFDPRQSFNPALHRIKQAMFHSAVVNDLNANPIPAPHPEVVKYMEPPRRMLKRARDEIEACKAAFKVREVPKKVAKTKKDGHAHARDDDDDTILLDKVGPAKAQSQIHVSSVASSSSKQPVERHDSETEDEDEDDELLLDQVKKVSTPPPSKSKGKAPLPTPARSPSPADVSDVEVDRGVETGRIVGSAYPLRDFNKNLEAKDLVTKAVEDLAYVVIDVVMKPFASKRHAEMIECMYRMREVCLTEDEIDAWNEFLVALREKCKGSPGNAKFWSELKAIGRDISLISESEAEKHGGESDYSESKAKKFFIS</sequence>
<keyword evidence="15" id="KW-0234">DNA repair</keyword>
<keyword evidence="9" id="KW-0378">Hydrolase</keyword>
<dbReference type="GO" id="GO:0005524">
    <property type="term" value="F:ATP binding"/>
    <property type="evidence" value="ECO:0007669"/>
    <property type="project" value="UniProtKB-KW"/>
</dbReference>
<dbReference type="SUPFAM" id="SSF53300">
    <property type="entry name" value="vWA-like"/>
    <property type="match status" value="1"/>
</dbReference>
<dbReference type="EC" id="3.6.4.12" evidence="4"/>
<keyword evidence="7" id="KW-0547">Nucleotide-binding</keyword>
<dbReference type="GO" id="GO:0006310">
    <property type="term" value="P:DNA recombination"/>
    <property type="evidence" value="ECO:0007669"/>
    <property type="project" value="UniProtKB-KW"/>
</dbReference>
<dbReference type="Gene3D" id="2.40.290.10">
    <property type="match status" value="1"/>
</dbReference>
<organism evidence="20 21">
    <name type="scientific">Cylindrobasidium torrendii FP15055 ss-10</name>
    <dbReference type="NCBI Taxonomy" id="1314674"/>
    <lineage>
        <taxon>Eukaryota</taxon>
        <taxon>Fungi</taxon>
        <taxon>Dikarya</taxon>
        <taxon>Basidiomycota</taxon>
        <taxon>Agaricomycotina</taxon>
        <taxon>Agaricomycetes</taxon>
        <taxon>Agaricomycetidae</taxon>
        <taxon>Agaricales</taxon>
        <taxon>Marasmiineae</taxon>
        <taxon>Physalacriaceae</taxon>
        <taxon>Cylindrobasidium</taxon>
    </lineage>
</organism>
<dbReference type="GO" id="GO:0042162">
    <property type="term" value="F:telomeric DNA binding"/>
    <property type="evidence" value="ECO:0007669"/>
    <property type="project" value="InterPro"/>
</dbReference>
<evidence type="ECO:0000256" key="8">
    <source>
        <dbReference type="ARBA" id="ARBA00022763"/>
    </source>
</evidence>
<dbReference type="InterPro" id="IPR005161">
    <property type="entry name" value="Ku_N"/>
</dbReference>
<dbReference type="Pfam" id="PF08785">
    <property type="entry name" value="Ku_PK_bind"/>
    <property type="match status" value="1"/>
</dbReference>
<keyword evidence="13" id="KW-0238">DNA-binding</keyword>
<evidence type="ECO:0000256" key="14">
    <source>
        <dbReference type="ARBA" id="ARBA00023172"/>
    </source>
</evidence>
<evidence type="ECO:0000256" key="15">
    <source>
        <dbReference type="ARBA" id="ARBA00023204"/>
    </source>
</evidence>
<evidence type="ECO:0000256" key="7">
    <source>
        <dbReference type="ARBA" id="ARBA00022741"/>
    </source>
</evidence>
<dbReference type="SUPFAM" id="SSF100939">
    <property type="entry name" value="SPOC domain-like"/>
    <property type="match status" value="1"/>
</dbReference>
<dbReference type="CDD" id="cd00873">
    <property type="entry name" value="KU80"/>
    <property type="match status" value="1"/>
</dbReference>
<keyword evidence="21" id="KW-1185">Reference proteome</keyword>
<dbReference type="Pfam" id="PF03731">
    <property type="entry name" value="Ku_N"/>
    <property type="match status" value="1"/>
</dbReference>
<dbReference type="GO" id="GO:0043564">
    <property type="term" value="C:Ku70:Ku80 complex"/>
    <property type="evidence" value="ECO:0007669"/>
    <property type="project" value="InterPro"/>
</dbReference>
<evidence type="ECO:0000256" key="9">
    <source>
        <dbReference type="ARBA" id="ARBA00022801"/>
    </source>
</evidence>
<feature type="compositionally biased region" description="Low complexity" evidence="18">
    <location>
        <begin position="626"/>
        <end position="640"/>
    </location>
</feature>
<dbReference type="GO" id="GO:0006303">
    <property type="term" value="P:double-strand break repair via nonhomologous end joining"/>
    <property type="evidence" value="ECO:0007669"/>
    <property type="project" value="InterPro"/>
</dbReference>
<evidence type="ECO:0000256" key="17">
    <source>
        <dbReference type="ARBA" id="ARBA00031847"/>
    </source>
</evidence>
<feature type="compositionally biased region" description="Basic and acidic residues" evidence="18">
    <location>
        <begin position="595"/>
        <end position="610"/>
    </location>
</feature>
<evidence type="ECO:0000259" key="19">
    <source>
        <dbReference type="PROSITE" id="PS50234"/>
    </source>
</evidence>
<dbReference type="InterPro" id="IPR036465">
    <property type="entry name" value="vWFA_dom_sf"/>
</dbReference>
<evidence type="ECO:0000256" key="18">
    <source>
        <dbReference type="SAM" id="MobiDB-lite"/>
    </source>
</evidence>
<feature type="region of interest" description="Disordered" evidence="18">
    <location>
        <begin position="318"/>
        <end position="342"/>
    </location>
</feature>
<evidence type="ECO:0000256" key="3">
    <source>
        <dbReference type="ARBA" id="ARBA00007726"/>
    </source>
</evidence>
<dbReference type="GO" id="GO:0000781">
    <property type="term" value="C:chromosome, telomeric region"/>
    <property type="evidence" value="ECO:0007669"/>
    <property type="project" value="UniProtKB-SubCell"/>
</dbReference>
<accession>A0A0D7B2V5</accession>
<dbReference type="PROSITE" id="PS50234">
    <property type="entry name" value="VWFA"/>
    <property type="match status" value="1"/>
</dbReference>
<evidence type="ECO:0000256" key="4">
    <source>
        <dbReference type="ARBA" id="ARBA00012551"/>
    </source>
</evidence>
<keyword evidence="12" id="KW-0779">Telomere</keyword>
<dbReference type="SMART" id="SM00559">
    <property type="entry name" value="Ku78"/>
    <property type="match status" value="1"/>
</dbReference>
<evidence type="ECO:0000313" key="20">
    <source>
        <dbReference type="EMBL" id="KIY64504.1"/>
    </source>
</evidence>
<dbReference type="FunFam" id="1.10.1600.10:FF:000002">
    <property type="entry name" value="X-ray repair cross-complementing protein 5"/>
    <property type="match status" value="1"/>
</dbReference>
<feature type="region of interest" description="Disordered" evidence="18">
    <location>
        <begin position="813"/>
        <end position="834"/>
    </location>
</feature>
<dbReference type="GO" id="GO:0016787">
    <property type="term" value="F:hydrolase activity"/>
    <property type="evidence" value="ECO:0007669"/>
    <property type="project" value="UniProtKB-KW"/>
</dbReference>
<evidence type="ECO:0000256" key="16">
    <source>
        <dbReference type="ARBA" id="ARBA00023242"/>
    </source>
</evidence>
<dbReference type="Proteomes" id="UP000054007">
    <property type="component" value="Unassembled WGS sequence"/>
</dbReference>
<dbReference type="Gene3D" id="1.25.40.240">
    <property type="entry name" value="Ku, C-terminal domain"/>
    <property type="match status" value="1"/>
</dbReference>
<dbReference type="EMBL" id="KN880632">
    <property type="protein sequence ID" value="KIY64504.1"/>
    <property type="molecule type" value="Genomic_DNA"/>
</dbReference>
<evidence type="ECO:0000256" key="6">
    <source>
        <dbReference type="ARBA" id="ARBA00022454"/>
    </source>
</evidence>
<feature type="domain" description="VWFA" evidence="19">
    <location>
        <begin position="10"/>
        <end position="231"/>
    </location>
</feature>
<feature type="non-terminal residue" evidence="20">
    <location>
        <position position="1"/>
    </location>
</feature>
<dbReference type="PANTHER" id="PTHR12604:SF4">
    <property type="entry name" value="X-RAY REPAIR CROSS-COMPLEMENTING PROTEIN 5"/>
    <property type="match status" value="1"/>
</dbReference>
<keyword evidence="14" id="KW-0233">DNA recombination</keyword>
<dbReference type="InterPro" id="IPR006164">
    <property type="entry name" value="DNA_bd_Ku70/Ku80"/>
</dbReference>
<comment type="subcellular location">
    <subcellularLocation>
        <location evidence="2">Chromosome</location>
        <location evidence="2">Telomere</location>
    </subcellularLocation>
    <subcellularLocation>
        <location evidence="1">Nucleus</location>
    </subcellularLocation>
</comment>
<evidence type="ECO:0000256" key="12">
    <source>
        <dbReference type="ARBA" id="ARBA00022895"/>
    </source>
</evidence>
<feature type="compositionally biased region" description="Acidic residues" evidence="18">
    <location>
        <begin position="650"/>
        <end position="661"/>
    </location>
</feature>
<dbReference type="Gene3D" id="3.40.50.410">
    <property type="entry name" value="von Willebrand factor, type A domain"/>
    <property type="match status" value="1"/>
</dbReference>
<feature type="region of interest" description="Disordered" evidence="18">
    <location>
        <begin position="595"/>
        <end position="698"/>
    </location>
</feature>
<evidence type="ECO:0000256" key="13">
    <source>
        <dbReference type="ARBA" id="ARBA00023125"/>
    </source>
</evidence>
<dbReference type="InterPro" id="IPR024193">
    <property type="entry name" value="Ku80"/>
</dbReference>
<evidence type="ECO:0000256" key="10">
    <source>
        <dbReference type="ARBA" id="ARBA00022806"/>
    </source>
</evidence>
<dbReference type="InterPro" id="IPR036494">
    <property type="entry name" value="Ku_C_sf"/>
</dbReference>
<dbReference type="InterPro" id="IPR002035">
    <property type="entry name" value="VWF_A"/>
</dbReference>
<dbReference type="Gene3D" id="1.10.1600.10">
    <property type="match status" value="1"/>
</dbReference>
<name>A0A0D7B2V5_9AGAR</name>
<reference evidence="20 21" key="1">
    <citation type="journal article" date="2015" name="Fungal Genet. Biol.">
        <title>Evolution of novel wood decay mechanisms in Agaricales revealed by the genome sequences of Fistulina hepatica and Cylindrobasidium torrendii.</title>
        <authorList>
            <person name="Floudas D."/>
            <person name="Held B.W."/>
            <person name="Riley R."/>
            <person name="Nagy L.G."/>
            <person name="Koehler G."/>
            <person name="Ransdell A.S."/>
            <person name="Younus H."/>
            <person name="Chow J."/>
            <person name="Chiniquy J."/>
            <person name="Lipzen A."/>
            <person name="Tritt A."/>
            <person name="Sun H."/>
            <person name="Haridas S."/>
            <person name="LaButti K."/>
            <person name="Ohm R.A."/>
            <person name="Kues U."/>
            <person name="Blanchette R.A."/>
            <person name="Grigoriev I.V."/>
            <person name="Minto R.E."/>
            <person name="Hibbett D.S."/>
        </authorList>
    </citation>
    <scope>NUCLEOTIDE SEQUENCE [LARGE SCALE GENOMIC DNA]</scope>
    <source>
        <strain evidence="20 21">FP15055 ss-10</strain>
    </source>
</reference>
<keyword evidence="8" id="KW-0227">DNA damage</keyword>
<dbReference type="OrthoDB" id="30826at2759"/>
<keyword evidence="11" id="KW-0067">ATP-binding</keyword>
<proteinExistence type="inferred from homology"/>
<evidence type="ECO:0000256" key="5">
    <source>
        <dbReference type="ARBA" id="ARBA00021792"/>
    </source>
</evidence>
<dbReference type="GO" id="GO:0003690">
    <property type="term" value="F:double-stranded DNA binding"/>
    <property type="evidence" value="ECO:0007669"/>
    <property type="project" value="TreeGrafter"/>
</dbReference>
<dbReference type="GO" id="GO:0000723">
    <property type="term" value="P:telomere maintenance"/>
    <property type="evidence" value="ECO:0007669"/>
    <property type="project" value="InterPro"/>
</dbReference>
<keyword evidence="10" id="KW-0347">Helicase</keyword>
<dbReference type="SUPFAM" id="SSF101420">
    <property type="entry name" value="C-terminal domain of Ku80"/>
    <property type="match status" value="1"/>
</dbReference>
<keyword evidence="6" id="KW-0158">Chromosome</keyword>
<dbReference type="GO" id="GO:0003678">
    <property type="term" value="F:DNA helicase activity"/>
    <property type="evidence" value="ECO:0007669"/>
    <property type="project" value="UniProtKB-EC"/>
</dbReference>